<dbReference type="EMBL" id="CM045764">
    <property type="protein sequence ID" value="KAI8007102.1"/>
    <property type="molecule type" value="Genomic_DNA"/>
</dbReference>
<evidence type="ECO:0000313" key="1">
    <source>
        <dbReference type="EMBL" id="KAI8007102.1"/>
    </source>
</evidence>
<organism evidence="1 2">
    <name type="scientific">Camellia lanceoleosa</name>
    <dbReference type="NCBI Taxonomy" id="1840588"/>
    <lineage>
        <taxon>Eukaryota</taxon>
        <taxon>Viridiplantae</taxon>
        <taxon>Streptophyta</taxon>
        <taxon>Embryophyta</taxon>
        <taxon>Tracheophyta</taxon>
        <taxon>Spermatophyta</taxon>
        <taxon>Magnoliopsida</taxon>
        <taxon>eudicotyledons</taxon>
        <taxon>Gunneridae</taxon>
        <taxon>Pentapetalae</taxon>
        <taxon>asterids</taxon>
        <taxon>Ericales</taxon>
        <taxon>Theaceae</taxon>
        <taxon>Camellia</taxon>
    </lineage>
</organism>
<accession>A0ACC0H2S2</accession>
<sequence>MPRRNLVSWNAMITGYLHNDKVDKARELLDKMPLRKAFTWSLMMTCYSSNGELEKARELFNLFPDKMNPGIKTCHQCSRDCVIWEESIDEQPWEKARSISPFKVKEDDEVDNLDIKLKVRRKTKRVYSYLPPEVGLKISRSLKGLSLIFFAVCCLLSASYAILALLWLCFGLNLMLVLLLPLSLLCLWPCLWFAAVAYCLLLTEVKFCSRGVGTMPQSCLVCFDAGLVKF</sequence>
<comment type="caution">
    <text evidence="1">The sequence shown here is derived from an EMBL/GenBank/DDBJ whole genome shotgun (WGS) entry which is preliminary data.</text>
</comment>
<gene>
    <name evidence="1" type="ORF">LOK49_LG07G00686</name>
</gene>
<proteinExistence type="predicted"/>
<keyword evidence="2" id="KW-1185">Reference proteome</keyword>
<evidence type="ECO:0000313" key="2">
    <source>
        <dbReference type="Proteomes" id="UP001060215"/>
    </source>
</evidence>
<dbReference type="Proteomes" id="UP001060215">
    <property type="component" value="Chromosome 7"/>
</dbReference>
<protein>
    <submittedName>
        <fullName evidence="1">Pentatricopeptide repeat-containing protein</fullName>
    </submittedName>
</protein>
<name>A0ACC0H2S2_9ERIC</name>
<reference evidence="1 2" key="1">
    <citation type="journal article" date="2022" name="Plant J.">
        <title>Chromosome-level genome of Camellia lanceoleosa provides a valuable resource for understanding genome evolution and self-incompatibility.</title>
        <authorList>
            <person name="Gong W."/>
            <person name="Xiao S."/>
            <person name="Wang L."/>
            <person name="Liao Z."/>
            <person name="Chang Y."/>
            <person name="Mo W."/>
            <person name="Hu G."/>
            <person name="Li W."/>
            <person name="Zhao G."/>
            <person name="Zhu H."/>
            <person name="Hu X."/>
            <person name="Ji K."/>
            <person name="Xiang X."/>
            <person name="Song Q."/>
            <person name="Yuan D."/>
            <person name="Jin S."/>
            <person name="Zhang L."/>
        </authorList>
    </citation>
    <scope>NUCLEOTIDE SEQUENCE [LARGE SCALE GENOMIC DNA]</scope>
    <source>
        <strain evidence="1">SQ_2022a</strain>
    </source>
</reference>